<keyword evidence="2" id="KW-0472">Membrane</keyword>
<reference evidence="3 4" key="1">
    <citation type="journal article" date="2020" name="ISME J.">
        <title>Comparative genomics reveals insights into cyanobacterial evolution and habitat adaptation.</title>
        <authorList>
            <person name="Chen M.Y."/>
            <person name="Teng W.K."/>
            <person name="Zhao L."/>
            <person name="Hu C.X."/>
            <person name="Zhou Y.K."/>
            <person name="Han B.P."/>
            <person name="Song L.R."/>
            <person name="Shu W.S."/>
        </authorList>
    </citation>
    <scope>NUCLEOTIDE SEQUENCE [LARGE SCALE GENOMIC DNA]</scope>
    <source>
        <strain evidence="3 4">FACHB-260</strain>
    </source>
</reference>
<feature type="coiled-coil region" evidence="1">
    <location>
        <begin position="239"/>
        <end position="301"/>
    </location>
</feature>
<dbReference type="RefSeq" id="WP_190409182.1">
    <property type="nucleotide sequence ID" value="NZ_JACJRF010000054.1"/>
</dbReference>
<accession>A0ABR8CUA6</accession>
<organism evidence="3 4">
    <name type="scientific">Anabaena subtropica FACHB-260</name>
    <dbReference type="NCBI Taxonomy" id="2692884"/>
    <lineage>
        <taxon>Bacteria</taxon>
        <taxon>Bacillati</taxon>
        <taxon>Cyanobacteriota</taxon>
        <taxon>Cyanophyceae</taxon>
        <taxon>Nostocales</taxon>
        <taxon>Nostocaceae</taxon>
        <taxon>Anabaena</taxon>
    </lineage>
</organism>
<evidence type="ECO:0000256" key="2">
    <source>
        <dbReference type="SAM" id="Phobius"/>
    </source>
</evidence>
<keyword evidence="4" id="KW-1185">Reference proteome</keyword>
<evidence type="ECO:0008006" key="5">
    <source>
        <dbReference type="Google" id="ProtNLM"/>
    </source>
</evidence>
<keyword evidence="1" id="KW-0175">Coiled coil</keyword>
<dbReference type="EMBL" id="JACJRF010000054">
    <property type="protein sequence ID" value="MBD2346771.1"/>
    <property type="molecule type" value="Genomic_DNA"/>
</dbReference>
<evidence type="ECO:0000256" key="1">
    <source>
        <dbReference type="SAM" id="Coils"/>
    </source>
</evidence>
<dbReference type="Proteomes" id="UP000607281">
    <property type="component" value="Unassembled WGS sequence"/>
</dbReference>
<protein>
    <recommendedName>
        <fullName evidence="5">Methyl-accepting chemotaxis protein</fullName>
    </recommendedName>
</protein>
<name>A0ABR8CUA6_9NOST</name>
<keyword evidence="2" id="KW-1133">Transmembrane helix</keyword>
<keyword evidence="2" id="KW-0812">Transmembrane</keyword>
<feature type="transmembrane region" description="Helical" evidence="2">
    <location>
        <begin position="51"/>
        <end position="73"/>
    </location>
</feature>
<evidence type="ECO:0000313" key="3">
    <source>
        <dbReference type="EMBL" id="MBD2346771.1"/>
    </source>
</evidence>
<sequence length="415" mass="45869">MPNLLLAIGLLGTFVGITLNLSQISKTINQISANNVNDLVSALNQPLEGMSIAFCTSLIGLFFSTSLTLFNWLKNTTFARNKLISSLEDYLDNVYQPQVQGDTRLDKIVNRMVSQQDRFLTRFGSTVRDAVEQSLGKVAEQIAQGNKEASDLAKEVYKRFYEAAGTISSAASKFDDTIDELNAKSHIFKESAEIFERSQFPQNLSAATANLSGTQLKFSESAASLATTVKSFETVLIEIKSCNQELIKLGTEIQQLNQRSLQVLELHQSNQDVLKEVIPQLKQGANSFSRAINKLDKLEEKIANNADSFNNVEVALQQLLISVNQYTENANSGLLNVSDKLDDNNQSVNNLVGSIGDLTKQINFQLNTLTKELKALYHSNDILIKSHGNVGDLLIESINKLNNTNGNLRDNHSDF</sequence>
<evidence type="ECO:0000313" key="4">
    <source>
        <dbReference type="Proteomes" id="UP000607281"/>
    </source>
</evidence>
<proteinExistence type="predicted"/>
<gene>
    <name evidence="3" type="ORF">H6G18_21875</name>
</gene>
<comment type="caution">
    <text evidence="3">The sequence shown here is derived from an EMBL/GenBank/DDBJ whole genome shotgun (WGS) entry which is preliminary data.</text>
</comment>